<dbReference type="AlphaFoldDB" id="H5SEW9"/>
<sequence length="104" mass="11085">MHTGSARVNVTVTVRLPVILTVHVFLSWETESQPLQLLTVEPASAVAVRTTCVSRANGSEQSEPQFMPEGLLVTVPVPVPETLTVSTGFCENVAVTDLLASIVI</sequence>
<protein>
    <submittedName>
        <fullName evidence="1">Uncharacterized protein</fullName>
    </submittedName>
</protein>
<accession>H5SEW9</accession>
<reference evidence="1" key="2">
    <citation type="journal article" date="2012" name="PLoS ONE">
        <title>A Deeply Branching Thermophilic Bacterium with an Ancient Acetyl-CoA Pathway Dominates a Subsurface Ecosystem.</title>
        <authorList>
            <person name="Takami H."/>
            <person name="Noguchi H."/>
            <person name="Takaki Y."/>
            <person name="Uchiyama I."/>
            <person name="Toyoda A."/>
            <person name="Nishi S."/>
            <person name="Chee G.-J."/>
            <person name="Arai W."/>
            <person name="Nunoura T."/>
            <person name="Itoh T."/>
            <person name="Hattori M."/>
            <person name="Takai K."/>
        </authorList>
    </citation>
    <scope>NUCLEOTIDE SEQUENCE</scope>
</reference>
<proteinExistence type="predicted"/>
<reference evidence="1" key="1">
    <citation type="journal article" date="2005" name="Environ. Microbiol.">
        <title>Genetic and functional properties of uncultivated thermophilic crenarchaeotes from a subsurface gold mine as revealed by analysis of genome fragments.</title>
        <authorList>
            <person name="Nunoura T."/>
            <person name="Hirayama H."/>
            <person name="Takami H."/>
            <person name="Oida H."/>
            <person name="Nishi S."/>
            <person name="Shimamura S."/>
            <person name="Suzuki Y."/>
            <person name="Inagaki F."/>
            <person name="Takai K."/>
            <person name="Nealson K.H."/>
            <person name="Horikoshi K."/>
        </authorList>
    </citation>
    <scope>NUCLEOTIDE SEQUENCE</scope>
</reference>
<dbReference type="EMBL" id="AP011697">
    <property type="protein sequence ID" value="BAL54705.1"/>
    <property type="molecule type" value="Genomic_DNA"/>
</dbReference>
<gene>
    <name evidence="1" type="ORF">HGMM_F17E10C35</name>
</gene>
<name>H5SEW9_9BACT</name>
<organism evidence="1">
    <name type="scientific">uncultured Acetothermia bacterium</name>
    <dbReference type="NCBI Taxonomy" id="236499"/>
    <lineage>
        <taxon>Bacteria</taxon>
        <taxon>Candidatus Bipolaricaulota</taxon>
        <taxon>environmental samples</taxon>
    </lineage>
</organism>
<evidence type="ECO:0000313" key="1">
    <source>
        <dbReference type="EMBL" id="BAL54705.1"/>
    </source>
</evidence>